<dbReference type="EMBL" id="ATMH01009911">
    <property type="protein sequence ID" value="EPY18479.1"/>
    <property type="molecule type" value="Genomic_DNA"/>
</dbReference>
<feature type="compositionally biased region" description="Polar residues" evidence="1">
    <location>
        <begin position="211"/>
        <end position="220"/>
    </location>
</feature>
<evidence type="ECO:0000313" key="2">
    <source>
        <dbReference type="EMBL" id="EPY18479.1"/>
    </source>
</evidence>
<reference evidence="2 3" key="1">
    <citation type="journal article" date="2013" name="PLoS ONE">
        <title>Predicting the Proteins of Angomonas deanei, Strigomonas culicis and Their Respective Endosymbionts Reveals New Aspects of the Trypanosomatidae Family.</title>
        <authorList>
            <person name="Motta M.C."/>
            <person name="Martins A.C."/>
            <person name="de Souza S.S."/>
            <person name="Catta-Preta C.M."/>
            <person name="Silva R."/>
            <person name="Klein C.C."/>
            <person name="de Almeida L.G."/>
            <person name="de Lima Cunha O."/>
            <person name="Ciapina L.P."/>
            <person name="Brocchi M."/>
            <person name="Colabardini A.C."/>
            <person name="de Araujo Lima B."/>
            <person name="Machado C.R."/>
            <person name="de Almeida Soares C.M."/>
            <person name="Probst C.M."/>
            <person name="de Menezes C.B."/>
            <person name="Thompson C.E."/>
            <person name="Bartholomeu D.C."/>
            <person name="Gradia D.F."/>
            <person name="Pavoni D.P."/>
            <person name="Grisard E.C."/>
            <person name="Fantinatti-Garboggini F."/>
            <person name="Marchini F.K."/>
            <person name="Rodrigues-Luiz G.F."/>
            <person name="Wagner G."/>
            <person name="Goldman G.H."/>
            <person name="Fietto J.L."/>
            <person name="Elias M.C."/>
            <person name="Goldman M.H."/>
            <person name="Sagot M.F."/>
            <person name="Pereira M."/>
            <person name="Stoco P.H."/>
            <person name="de Mendonca-Neto R.P."/>
            <person name="Teixeira S.M."/>
            <person name="Maciel T.E."/>
            <person name="de Oliveira Mendes T.A."/>
            <person name="Urmenyi T.P."/>
            <person name="de Souza W."/>
            <person name="Schenkman S."/>
            <person name="de Vasconcelos A.T."/>
        </authorList>
    </citation>
    <scope>NUCLEOTIDE SEQUENCE [LARGE SCALE GENOMIC DNA]</scope>
</reference>
<feature type="region of interest" description="Disordered" evidence="1">
    <location>
        <begin position="172"/>
        <end position="220"/>
    </location>
</feature>
<feature type="compositionally biased region" description="Polar residues" evidence="1">
    <location>
        <begin position="1"/>
        <end position="23"/>
    </location>
</feature>
<evidence type="ECO:0000256" key="1">
    <source>
        <dbReference type="SAM" id="MobiDB-lite"/>
    </source>
</evidence>
<feature type="region of interest" description="Disordered" evidence="1">
    <location>
        <begin position="1"/>
        <end position="116"/>
    </location>
</feature>
<dbReference type="AlphaFoldDB" id="S9TP55"/>
<gene>
    <name evidence="2" type="ORF">STCU_09947</name>
</gene>
<feature type="compositionally biased region" description="Polar residues" evidence="1">
    <location>
        <begin position="62"/>
        <end position="75"/>
    </location>
</feature>
<proteinExistence type="predicted"/>
<protein>
    <submittedName>
        <fullName evidence="2">Uncharacterized protein</fullName>
    </submittedName>
</protein>
<accession>S9TP55</accession>
<keyword evidence="3" id="KW-1185">Reference proteome</keyword>
<sequence length="220" mass="23252">MAQTVPKNTTGRPSDGLNRTQQPPMYISHICDTVDVNHDGDGEPEIRTSVSDPRRSPLLSEENPSGDSILNTNRQAHADTLKAPTGGNTFAPSAVPSQERSIHGAESPAQAPAALATAATRAAANAVDNPRPPSVAKRAAAVATGLLHRDPCDSAQLLPVPRDARAQLAKWKQRVARRRAEMAPAPRGDAGEGQKEASSTPVCRTPRTVRVLSQTEGLTE</sequence>
<dbReference type="Proteomes" id="UP000015354">
    <property type="component" value="Unassembled WGS sequence"/>
</dbReference>
<feature type="compositionally biased region" description="Low complexity" evidence="1">
    <location>
        <begin position="105"/>
        <end position="116"/>
    </location>
</feature>
<organism evidence="2 3">
    <name type="scientific">Strigomonas culicis</name>
    <dbReference type="NCBI Taxonomy" id="28005"/>
    <lineage>
        <taxon>Eukaryota</taxon>
        <taxon>Discoba</taxon>
        <taxon>Euglenozoa</taxon>
        <taxon>Kinetoplastea</taxon>
        <taxon>Metakinetoplastina</taxon>
        <taxon>Trypanosomatida</taxon>
        <taxon>Trypanosomatidae</taxon>
        <taxon>Strigomonadinae</taxon>
        <taxon>Strigomonas</taxon>
    </lineage>
</organism>
<feature type="compositionally biased region" description="Polar residues" evidence="1">
    <location>
        <begin position="86"/>
        <end position="99"/>
    </location>
</feature>
<feature type="compositionally biased region" description="Basic and acidic residues" evidence="1">
    <location>
        <begin position="35"/>
        <end position="46"/>
    </location>
</feature>
<evidence type="ECO:0000313" key="3">
    <source>
        <dbReference type="Proteomes" id="UP000015354"/>
    </source>
</evidence>
<name>S9TP55_9TRYP</name>
<comment type="caution">
    <text evidence="2">The sequence shown here is derived from an EMBL/GenBank/DDBJ whole genome shotgun (WGS) entry which is preliminary data.</text>
</comment>